<dbReference type="InterPro" id="IPR006162">
    <property type="entry name" value="Ppantetheine_attach_site"/>
</dbReference>
<dbReference type="AlphaFoldDB" id="A0A417YHX6"/>
<evidence type="ECO:0000256" key="2">
    <source>
        <dbReference type="ARBA" id="ARBA00022553"/>
    </source>
</evidence>
<evidence type="ECO:0000256" key="1">
    <source>
        <dbReference type="ARBA" id="ARBA00022450"/>
    </source>
</evidence>
<gene>
    <name evidence="4" type="ORF">D1B32_09490</name>
</gene>
<evidence type="ECO:0000313" key="4">
    <source>
        <dbReference type="EMBL" id="RHW32554.1"/>
    </source>
</evidence>
<keyword evidence="2" id="KW-0597">Phosphoprotein</keyword>
<accession>A0A417YHX6</accession>
<feature type="domain" description="Carrier" evidence="3">
    <location>
        <begin position="1"/>
        <end position="76"/>
    </location>
</feature>
<dbReference type="PROSITE" id="PS50075">
    <property type="entry name" value="CARRIER"/>
    <property type="match status" value="1"/>
</dbReference>
<evidence type="ECO:0000259" key="3">
    <source>
        <dbReference type="PROSITE" id="PS50075"/>
    </source>
</evidence>
<evidence type="ECO:0000313" key="5">
    <source>
        <dbReference type="Proteomes" id="UP000285456"/>
    </source>
</evidence>
<dbReference type="EMBL" id="QWEH01000005">
    <property type="protein sequence ID" value="RHW32554.1"/>
    <property type="molecule type" value="Genomic_DNA"/>
</dbReference>
<sequence length="79" mass="9296">MTHNEEIVMKCLKNVLHNVAFTKEDNLHELGIDSMTFIRLVVEIEDEFDIEIDDEEIILDNFKSFSTIVELVERNLNDK</sequence>
<protein>
    <submittedName>
        <fullName evidence="4">Acyl carrier protein</fullName>
    </submittedName>
</protein>
<keyword evidence="5" id="KW-1185">Reference proteome</keyword>
<reference evidence="4 5" key="1">
    <citation type="journal article" date="2007" name="Int. J. Syst. Evol. Microbiol.">
        <title>Oceanobacillus profundus sp. nov., isolated from a deep-sea sediment core.</title>
        <authorList>
            <person name="Kim Y.G."/>
            <person name="Choi D.H."/>
            <person name="Hyun S."/>
            <person name="Cho B.C."/>
        </authorList>
    </citation>
    <scope>NUCLEOTIDE SEQUENCE [LARGE SCALE GENOMIC DNA]</scope>
    <source>
        <strain evidence="4 5">DSM 18246</strain>
    </source>
</reference>
<proteinExistence type="predicted"/>
<dbReference type="Gene3D" id="1.10.1200.10">
    <property type="entry name" value="ACP-like"/>
    <property type="match status" value="1"/>
</dbReference>
<comment type="caution">
    <text evidence="4">The sequence shown here is derived from an EMBL/GenBank/DDBJ whole genome shotgun (WGS) entry which is preliminary data.</text>
</comment>
<dbReference type="SUPFAM" id="SSF47336">
    <property type="entry name" value="ACP-like"/>
    <property type="match status" value="1"/>
</dbReference>
<dbReference type="Proteomes" id="UP000285456">
    <property type="component" value="Unassembled WGS sequence"/>
</dbReference>
<dbReference type="InterPro" id="IPR036736">
    <property type="entry name" value="ACP-like_sf"/>
</dbReference>
<organism evidence="4 5">
    <name type="scientific">Oceanobacillus profundus</name>
    <dbReference type="NCBI Taxonomy" id="372463"/>
    <lineage>
        <taxon>Bacteria</taxon>
        <taxon>Bacillati</taxon>
        <taxon>Bacillota</taxon>
        <taxon>Bacilli</taxon>
        <taxon>Bacillales</taxon>
        <taxon>Bacillaceae</taxon>
        <taxon>Oceanobacillus</taxon>
    </lineage>
</organism>
<dbReference type="PROSITE" id="PS00012">
    <property type="entry name" value="PHOSPHOPANTETHEINE"/>
    <property type="match status" value="1"/>
</dbReference>
<dbReference type="OrthoDB" id="2623888at2"/>
<dbReference type="InterPro" id="IPR009081">
    <property type="entry name" value="PP-bd_ACP"/>
</dbReference>
<dbReference type="Pfam" id="PF00550">
    <property type="entry name" value="PP-binding"/>
    <property type="match status" value="1"/>
</dbReference>
<keyword evidence="1" id="KW-0596">Phosphopantetheine</keyword>
<name>A0A417YHX6_9BACI</name>